<evidence type="ECO:0000256" key="1">
    <source>
        <dbReference type="SAM" id="Phobius"/>
    </source>
</evidence>
<keyword evidence="1" id="KW-0472">Membrane</keyword>
<sequence length="47" mass="5075">MNTKNNDKGKTWLKRVGIGGLVFFTVKGLAWLAVFYLGAEGLRSCGG</sequence>
<proteinExistence type="predicted"/>
<keyword evidence="1" id="KW-1133">Transmembrane helix</keyword>
<keyword evidence="3" id="KW-1185">Reference proteome</keyword>
<dbReference type="STRING" id="1118202.SAMN05443429_105112"/>
<evidence type="ECO:0008006" key="4">
    <source>
        <dbReference type="Google" id="ProtNLM"/>
    </source>
</evidence>
<reference evidence="2 3" key="1">
    <citation type="submission" date="2016-11" db="EMBL/GenBank/DDBJ databases">
        <authorList>
            <person name="Jaros S."/>
            <person name="Januszkiewicz K."/>
            <person name="Wedrychowicz H."/>
        </authorList>
    </citation>
    <scope>NUCLEOTIDE SEQUENCE [LARGE SCALE GENOMIC DNA]</scope>
    <source>
        <strain evidence="2 3">DSM 25479</strain>
    </source>
</reference>
<evidence type="ECO:0000313" key="3">
    <source>
        <dbReference type="Proteomes" id="UP000184335"/>
    </source>
</evidence>
<dbReference type="AlphaFoldDB" id="A0A1M6EHW7"/>
<keyword evidence="1" id="KW-0812">Transmembrane</keyword>
<evidence type="ECO:0000313" key="2">
    <source>
        <dbReference type="EMBL" id="SHI85064.1"/>
    </source>
</evidence>
<accession>A0A1M6EHW7</accession>
<gene>
    <name evidence="2" type="ORF">SAMN05443429_105112</name>
</gene>
<protein>
    <recommendedName>
        <fullName evidence="4">Histidine kinase</fullName>
    </recommendedName>
</protein>
<organism evidence="2 3">
    <name type="scientific">Cruoricaptor ignavus</name>
    <dbReference type="NCBI Taxonomy" id="1118202"/>
    <lineage>
        <taxon>Bacteria</taxon>
        <taxon>Pseudomonadati</taxon>
        <taxon>Bacteroidota</taxon>
        <taxon>Flavobacteriia</taxon>
        <taxon>Flavobacteriales</taxon>
        <taxon>Weeksellaceae</taxon>
        <taxon>Cruoricaptor</taxon>
    </lineage>
</organism>
<feature type="transmembrane region" description="Helical" evidence="1">
    <location>
        <begin position="12"/>
        <end position="37"/>
    </location>
</feature>
<name>A0A1M6EHW7_9FLAO</name>
<dbReference type="EMBL" id="FQYI01000005">
    <property type="protein sequence ID" value="SHI85064.1"/>
    <property type="molecule type" value="Genomic_DNA"/>
</dbReference>
<dbReference type="Proteomes" id="UP000184335">
    <property type="component" value="Unassembled WGS sequence"/>
</dbReference>